<dbReference type="KEGG" id="spph:KFK14_17140"/>
<keyword evidence="5" id="KW-0408">Iron</keyword>
<protein>
    <submittedName>
        <fullName evidence="7">Cupin domain-containing protein</fullName>
    </submittedName>
</protein>
<accession>A0A975K789</accession>
<dbReference type="InterPro" id="IPR039994">
    <property type="entry name" value="NO66-like"/>
</dbReference>
<dbReference type="PANTHER" id="PTHR13096:SF8">
    <property type="entry name" value="RIBOSOMAL OXYGENASE 1"/>
    <property type="match status" value="1"/>
</dbReference>
<keyword evidence="4" id="KW-0560">Oxidoreductase</keyword>
<reference evidence="7" key="1">
    <citation type="submission" date="2021-04" db="EMBL/GenBank/DDBJ databases">
        <title>Isolation of p-tert-butylphenol degrading bacteria Sphingobium phenoxybenzoativorans Tas13 from active sludge.</title>
        <authorList>
            <person name="Li Y."/>
        </authorList>
    </citation>
    <scope>NUCLEOTIDE SEQUENCE</scope>
    <source>
        <strain evidence="7">Tas13</strain>
    </source>
</reference>
<dbReference type="SMART" id="SM00558">
    <property type="entry name" value="JmjC"/>
    <property type="match status" value="1"/>
</dbReference>
<feature type="domain" description="JmjC" evidence="6">
    <location>
        <begin position="93"/>
        <end position="222"/>
    </location>
</feature>
<keyword evidence="3" id="KW-0223">Dioxygenase</keyword>
<keyword evidence="8" id="KW-1185">Reference proteome</keyword>
<dbReference type="InterPro" id="IPR046799">
    <property type="entry name" value="ROXA-like_wH"/>
</dbReference>
<evidence type="ECO:0000256" key="2">
    <source>
        <dbReference type="ARBA" id="ARBA00022723"/>
    </source>
</evidence>
<name>A0A975K789_9SPHN</name>
<evidence type="ECO:0000313" key="8">
    <source>
        <dbReference type="Proteomes" id="UP000681425"/>
    </source>
</evidence>
<evidence type="ECO:0000313" key="7">
    <source>
        <dbReference type="EMBL" id="QUT04747.1"/>
    </source>
</evidence>
<keyword evidence="2" id="KW-0479">Metal-binding</keyword>
<dbReference type="Gene3D" id="3.40.366.30">
    <property type="entry name" value="50S ribosomal protein L16 arginine hydroxylase, Chain A, Domain 2"/>
    <property type="match status" value="1"/>
</dbReference>
<dbReference type="SUPFAM" id="SSF51197">
    <property type="entry name" value="Clavaminate synthase-like"/>
    <property type="match status" value="1"/>
</dbReference>
<dbReference type="GO" id="GO:0016706">
    <property type="term" value="F:2-oxoglutarate-dependent dioxygenase activity"/>
    <property type="evidence" value="ECO:0007669"/>
    <property type="project" value="TreeGrafter"/>
</dbReference>
<dbReference type="Gene3D" id="2.60.120.650">
    <property type="entry name" value="Cupin"/>
    <property type="match status" value="1"/>
</dbReference>
<dbReference type="Proteomes" id="UP000681425">
    <property type="component" value="Chromosome"/>
</dbReference>
<evidence type="ECO:0000256" key="4">
    <source>
        <dbReference type="ARBA" id="ARBA00023002"/>
    </source>
</evidence>
<dbReference type="Pfam" id="PF08007">
    <property type="entry name" value="JmjC_2"/>
    <property type="match status" value="1"/>
</dbReference>
<dbReference type="PROSITE" id="PS51184">
    <property type="entry name" value="JMJC"/>
    <property type="match status" value="1"/>
</dbReference>
<dbReference type="InterPro" id="IPR003347">
    <property type="entry name" value="JmjC_dom"/>
</dbReference>
<dbReference type="AlphaFoldDB" id="A0A975K789"/>
<evidence type="ECO:0000256" key="1">
    <source>
        <dbReference type="ARBA" id="ARBA00001954"/>
    </source>
</evidence>
<dbReference type="GO" id="GO:0046872">
    <property type="term" value="F:metal ion binding"/>
    <property type="evidence" value="ECO:0007669"/>
    <property type="project" value="UniProtKB-KW"/>
</dbReference>
<sequence length="383" mass="42490">MQFAHFDAGRFLADYWQKKPLLIRNPWRSWANPVEPDELAGLSCEEDVESRLIVQARGGWKVEHGPIPESRFGKLGRNPWTLLVQAVDIHAPDVAALIAPFRFIPDWRIDDVMVSYATDGGGVGPHFDQYDVFLIQGLGRRRWQVGAMCDAATPLLPHDDLRLLADFDVAEEWVLEPGDILYIPPRMAHNGVAIGDDCMTYSIGFRAPSRSDLIENWCGDLLGRLQDDDRYEDPEPAPQDNPGEISAPAIAKLHAMIMETMGDRAAFARWFGQHNSAPKYPEVDFRPEQPVTGRDVQAFIADAVPLTRNPASRFSFIRQDADSLLLFVDGQCFELAGEAAALAERLCAGGRIEMDQALGRSAAAMELIVALFNQGSVAFETGD</sequence>
<evidence type="ECO:0000259" key="6">
    <source>
        <dbReference type="PROSITE" id="PS51184"/>
    </source>
</evidence>
<evidence type="ECO:0000256" key="5">
    <source>
        <dbReference type="ARBA" id="ARBA00023004"/>
    </source>
</evidence>
<proteinExistence type="predicted"/>
<comment type="cofactor">
    <cofactor evidence="1">
        <name>Fe(2+)</name>
        <dbReference type="ChEBI" id="CHEBI:29033"/>
    </cofactor>
</comment>
<dbReference type="PANTHER" id="PTHR13096">
    <property type="entry name" value="MINA53 MYC INDUCED NUCLEAR ANTIGEN"/>
    <property type="match status" value="1"/>
</dbReference>
<dbReference type="Pfam" id="PF20514">
    <property type="entry name" value="WHD_ROXA"/>
    <property type="match status" value="1"/>
</dbReference>
<dbReference type="RefSeq" id="WP_212608505.1">
    <property type="nucleotide sequence ID" value="NZ_CP073910.1"/>
</dbReference>
<gene>
    <name evidence="7" type="ORF">KFK14_17140</name>
</gene>
<organism evidence="7 8">
    <name type="scientific">Sphingobium phenoxybenzoativorans</name>
    <dbReference type="NCBI Taxonomy" id="1592790"/>
    <lineage>
        <taxon>Bacteria</taxon>
        <taxon>Pseudomonadati</taxon>
        <taxon>Pseudomonadota</taxon>
        <taxon>Alphaproteobacteria</taxon>
        <taxon>Sphingomonadales</taxon>
        <taxon>Sphingomonadaceae</taxon>
        <taxon>Sphingobium</taxon>
    </lineage>
</organism>
<evidence type="ECO:0000256" key="3">
    <source>
        <dbReference type="ARBA" id="ARBA00022964"/>
    </source>
</evidence>
<dbReference type="EMBL" id="CP073910">
    <property type="protein sequence ID" value="QUT04747.1"/>
    <property type="molecule type" value="Genomic_DNA"/>
</dbReference>